<comment type="subcellular location">
    <subcellularLocation>
        <location evidence="1">Cytoplasm</location>
    </subcellularLocation>
</comment>
<name>A0ABX1GJS7_9GAMM</name>
<dbReference type="InterPro" id="IPR038989">
    <property type="entry name" value="UbiJ"/>
</dbReference>
<keyword evidence="1" id="KW-0963">Cytoplasm</keyword>
<evidence type="ECO:0000256" key="2">
    <source>
        <dbReference type="SAM" id="Coils"/>
    </source>
</evidence>
<dbReference type="PANTHER" id="PTHR38693">
    <property type="entry name" value="UBIQUINONE BIOSYNTHESIS PROTEIN UBIJ"/>
    <property type="match status" value="1"/>
</dbReference>
<dbReference type="EMBL" id="JAAWWK010000008">
    <property type="protein sequence ID" value="NKI19489.1"/>
    <property type="molecule type" value="Genomic_DNA"/>
</dbReference>
<evidence type="ECO:0000256" key="1">
    <source>
        <dbReference type="HAMAP-Rule" id="MF_02215"/>
    </source>
</evidence>
<dbReference type="RefSeq" id="WP_168452001.1">
    <property type="nucleotide sequence ID" value="NZ_JAAWWK010000008.1"/>
</dbReference>
<dbReference type="Pfam" id="PF02036">
    <property type="entry name" value="SCP2"/>
    <property type="match status" value="1"/>
</dbReference>
<accession>A0ABX1GJS7</accession>
<dbReference type="HAMAP" id="MF_02215">
    <property type="entry name" value="UbiJ"/>
    <property type="match status" value="1"/>
</dbReference>
<dbReference type="InterPro" id="IPR003033">
    <property type="entry name" value="SCP2_sterol-bd_dom"/>
</dbReference>
<proteinExistence type="inferred from homology"/>
<dbReference type="InterPro" id="IPR036527">
    <property type="entry name" value="SCP2_sterol-bd_dom_sf"/>
</dbReference>
<protein>
    <recommendedName>
        <fullName evidence="1">Ubiquinone biosynthesis accessory factor UbiJ</fullName>
    </recommendedName>
</protein>
<comment type="similarity">
    <text evidence="1">Belongs to the UbiJ family.</text>
</comment>
<evidence type="ECO:0000259" key="3">
    <source>
        <dbReference type="Pfam" id="PF02036"/>
    </source>
</evidence>
<organism evidence="4 5">
    <name type="scientific">Spongiibacter thalassae</name>
    <dbReference type="NCBI Taxonomy" id="2721624"/>
    <lineage>
        <taxon>Bacteria</taxon>
        <taxon>Pseudomonadati</taxon>
        <taxon>Pseudomonadota</taxon>
        <taxon>Gammaproteobacteria</taxon>
        <taxon>Cellvibrionales</taxon>
        <taxon>Spongiibacteraceae</taxon>
        <taxon>Spongiibacter</taxon>
    </lineage>
</organism>
<keyword evidence="2" id="KW-0175">Coiled coil</keyword>
<dbReference type="Proteomes" id="UP000765845">
    <property type="component" value="Unassembled WGS sequence"/>
</dbReference>
<feature type="domain" description="SCP2" evidence="3">
    <location>
        <begin position="19"/>
        <end position="115"/>
    </location>
</feature>
<gene>
    <name evidence="1" type="primary">ubiJ</name>
    <name evidence="4" type="ORF">HCU74_18950</name>
</gene>
<comment type="caution">
    <text evidence="4">The sequence shown here is derived from an EMBL/GenBank/DDBJ whole genome shotgun (WGS) entry which is preliminary data.</text>
</comment>
<comment type="pathway">
    <text evidence="1">Cofactor biosynthesis; ubiquinone biosynthesis.</text>
</comment>
<dbReference type="PANTHER" id="PTHR38693:SF1">
    <property type="entry name" value="UBIQUINONE BIOSYNTHESIS ACCESSORY FACTOR UBIJ"/>
    <property type="match status" value="1"/>
</dbReference>
<keyword evidence="5" id="KW-1185">Reference proteome</keyword>
<evidence type="ECO:0000313" key="4">
    <source>
        <dbReference type="EMBL" id="NKI19489.1"/>
    </source>
</evidence>
<evidence type="ECO:0000313" key="5">
    <source>
        <dbReference type="Proteomes" id="UP000765845"/>
    </source>
</evidence>
<comment type="function">
    <text evidence="1">Required for ubiquinone (coenzyme Q) biosynthesis. Binds hydrophobic ubiquinone biosynthetic intermediates via its SCP2 domain and is essential for the stability of the Ubi complex. May constitute a docking platform where Ubi enzymes assemble and access their SCP2-bound polyprenyl substrates.</text>
</comment>
<feature type="coiled-coil region" evidence="2">
    <location>
        <begin position="177"/>
        <end position="211"/>
    </location>
</feature>
<sequence length="212" mass="23461">MISPLLSTAALSGLEDAANRALRLDPTTAAKLQQLDGECFALDLQEPDLSLAMAVNGQRLRLMLHAPDKVSTRLRGRWTEFAAVATAKDPAAALINGDIHIAGDTAPLLALRKLLAELEMDWEQPLADTFGDVVAHQIGNGLRAGQRWAKSSGRQLQRQLKDFLLEESRLFPHPLQAEAFYASIDELNSRSERLEARVRRLQQRLKAANHKN</sequence>
<dbReference type="SUPFAM" id="SSF55718">
    <property type="entry name" value="SCP-like"/>
    <property type="match status" value="1"/>
</dbReference>
<keyword evidence="1" id="KW-0831">Ubiquinone biosynthesis</keyword>
<reference evidence="4 5" key="1">
    <citation type="submission" date="2020-04" db="EMBL/GenBank/DDBJ databases">
        <authorList>
            <person name="Yoon J."/>
        </authorList>
    </citation>
    <scope>NUCLEOTIDE SEQUENCE [LARGE SCALE GENOMIC DNA]</scope>
    <source>
        <strain evidence="4 5">KMU-166</strain>
    </source>
</reference>